<evidence type="ECO:0000256" key="3">
    <source>
        <dbReference type="ARBA" id="ARBA00022884"/>
    </source>
</evidence>
<dbReference type="GO" id="GO:0003735">
    <property type="term" value="F:structural constituent of ribosome"/>
    <property type="evidence" value="ECO:0007669"/>
    <property type="project" value="InterPro"/>
</dbReference>
<dbReference type="Gene3D" id="3.40.5.10">
    <property type="entry name" value="Ribosomal protein L9, N-terminal domain"/>
    <property type="match status" value="1"/>
</dbReference>
<keyword evidence="5 7" id="KW-0687">Ribonucleoprotein</keyword>
<organism evidence="10 11">
    <name type="scientific">Candidatus Butyricicoccus avistercoris</name>
    <dbReference type="NCBI Taxonomy" id="2838518"/>
    <lineage>
        <taxon>Bacteria</taxon>
        <taxon>Bacillati</taxon>
        <taxon>Bacillota</taxon>
        <taxon>Clostridia</taxon>
        <taxon>Eubacteriales</taxon>
        <taxon>Butyricicoccaceae</taxon>
        <taxon>Butyricicoccus</taxon>
    </lineage>
</organism>
<dbReference type="InterPro" id="IPR009027">
    <property type="entry name" value="Ribosomal_bL9/RNase_H1_N"/>
</dbReference>
<dbReference type="InterPro" id="IPR036935">
    <property type="entry name" value="Ribosomal_bL9_N_sf"/>
</dbReference>
<protein>
    <recommendedName>
        <fullName evidence="6 7">Large ribosomal subunit protein bL9</fullName>
    </recommendedName>
</protein>
<name>A0A9D1PII1_9FIRM</name>
<dbReference type="PANTHER" id="PTHR21368">
    <property type="entry name" value="50S RIBOSOMAL PROTEIN L9"/>
    <property type="match status" value="1"/>
</dbReference>
<dbReference type="InterPro" id="IPR036791">
    <property type="entry name" value="Ribosomal_bL9_C_sf"/>
</dbReference>
<dbReference type="Proteomes" id="UP000886808">
    <property type="component" value="Unassembled WGS sequence"/>
</dbReference>
<dbReference type="GO" id="GO:1990904">
    <property type="term" value="C:ribonucleoprotein complex"/>
    <property type="evidence" value="ECO:0007669"/>
    <property type="project" value="UniProtKB-KW"/>
</dbReference>
<comment type="caution">
    <text evidence="10">The sequence shown here is derived from an EMBL/GenBank/DDBJ whole genome shotgun (WGS) entry which is preliminary data.</text>
</comment>
<evidence type="ECO:0000256" key="8">
    <source>
        <dbReference type="SAM" id="Coils"/>
    </source>
</evidence>
<evidence type="ECO:0000256" key="5">
    <source>
        <dbReference type="ARBA" id="ARBA00023274"/>
    </source>
</evidence>
<gene>
    <name evidence="7 10" type="primary">rplI</name>
    <name evidence="10" type="ORF">H9746_02575</name>
</gene>
<evidence type="ECO:0000256" key="7">
    <source>
        <dbReference type="HAMAP-Rule" id="MF_00503"/>
    </source>
</evidence>
<proteinExistence type="inferred from homology"/>
<dbReference type="Pfam" id="PF03948">
    <property type="entry name" value="Ribosomal_L9_C"/>
    <property type="match status" value="1"/>
</dbReference>
<dbReference type="GO" id="GO:0006412">
    <property type="term" value="P:translation"/>
    <property type="evidence" value="ECO:0007669"/>
    <property type="project" value="UniProtKB-UniRule"/>
</dbReference>
<keyword evidence="3 7" id="KW-0694">RNA-binding</keyword>
<evidence type="ECO:0000313" key="10">
    <source>
        <dbReference type="EMBL" id="HIV61721.1"/>
    </source>
</evidence>
<reference evidence="10" key="2">
    <citation type="submission" date="2021-04" db="EMBL/GenBank/DDBJ databases">
        <authorList>
            <person name="Gilroy R."/>
        </authorList>
    </citation>
    <scope>NUCLEOTIDE SEQUENCE</scope>
    <source>
        <strain evidence="10">CHK193-4272</strain>
    </source>
</reference>
<feature type="coiled-coil region" evidence="8">
    <location>
        <begin position="36"/>
        <end position="82"/>
    </location>
</feature>
<dbReference type="EMBL" id="DXIE01000018">
    <property type="protein sequence ID" value="HIV61721.1"/>
    <property type="molecule type" value="Genomic_DNA"/>
</dbReference>
<dbReference type="HAMAP" id="MF_00503">
    <property type="entry name" value="Ribosomal_bL9"/>
    <property type="match status" value="1"/>
</dbReference>
<dbReference type="NCBIfam" id="TIGR00158">
    <property type="entry name" value="L9"/>
    <property type="match status" value="1"/>
</dbReference>
<reference evidence="10" key="1">
    <citation type="journal article" date="2021" name="PeerJ">
        <title>Extensive microbial diversity within the chicken gut microbiome revealed by metagenomics and culture.</title>
        <authorList>
            <person name="Gilroy R."/>
            <person name="Ravi A."/>
            <person name="Getino M."/>
            <person name="Pursley I."/>
            <person name="Horton D.L."/>
            <person name="Alikhan N.F."/>
            <person name="Baker D."/>
            <person name="Gharbi K."/>
            <person name="Hall N."/>
            <person name="Watson M."/>
            <person name="Adriaenssens E.M."/>
            <person name="Foster-Nyarko E."/>
            <person name="Jarju S."/>
            <person name="Secka A."/>
            <person name="Antonio M."/>
            <person name="Oren A."/>
            <person name="Chaudhuri R.R."/>
            <person name="La Ragione R."/>
            <person name="Hildebrand F."/>
            <person name="Pallen M.J."/>
        </authorList>
    </citation>
    <scope>NUCLEOTIDE SEQUENCE</scope>
    <source>
        <strain evidence="10">CHK193-4272</strain>
    </source>
</reference>
<evidence type="ECO:0000256" key="4">
    <source>
        <dbReference type="ARBA" id="ARBA00022980"/>
    </source>
</evidence>
<dbReference type="GO" id="GO:0005840">
    <property type="term" value="C:ribosome"/>
    <property type="evidence" value="ECO:0007669"/>
    <property type="project" value="UniProtKB-KW"/>
</dbReference>
<comment type="similarity">
    <text evidence="1 7">Belongs to the bacterial ribosomal protein bL9 family.</text>
</comment>
<dbReference type="InterPro" id="IPR020070">
    <property type="entry name" value="Ribosomal_bL9_N"/>
</dbReference>
<accession>A0A9D1PII1</accession>
<dbReference type="GO" id="GO:0019843">
    <property type="term" value="F:rRNA binding"/>
    <property type="evidence" value="ECO:0007669"/>
    <property type="project" value="UniProtKB-UniRule"/>
</dbReference>
<sequence length="148" mass="16249">MKVILKADVKGKGKKGDLIEVSEGYGRNFLLPRGLADLATADNLNLKRQADEAQARRIALEKQAAKDTAEKLKELKVEIRAKGGAGGRLFGAVTAKEISEELKKQHGIEIAKNKIVLDEHIKSFGTYNVKAKLYTEITGEIHVQVVEI</sequence>
<evidence type="ECO:0000256" key="6">
    <source>
        <dbReference type="ARBA" id="ARBA00035292"/>
    </source>
</evidence>
<comment type="function">
    <text evidence="7">Binds to the 23S rRNA.</text>
</comment>
<keyword evidence="2 7" id="KW-0699">rRNA-binding</keyword>
<keyword evidence="4 7" id="KW-0689">Ribosomal protein</keyword>
<dbReference type="AlphaFoldDB" id="A0A9D1PII1"/>
<feature type="domain" description="Ribosomal protein L9" evidence="9">
    <location>
        <begin position="13"/>
        <end position="40"/>
    </location>
</feature>
<keyword evidence="8" id="KW-0175">Coiled coil</keyword>
<evidence type="ECO:0000313" key="11">
    <source>
        <dbReference type="Proteomes" id="UP000886808"/>
    </source>
</evidence>
<dbReference type="SUPFAM" id="SSF55658">
    <property type="entry name" value="L9 N-domain-like"/>
    <property type="match status" value="1"/>
</dbReference>
<evidence type="ECO:0000259" key="9">
    <source>
        <dbReference type="PROSITE" id="PS00651"/>
    </source>
</evidence>
<dbReference type="InterPro" id="IPR000244">
    <property type="entry name" value="Ribosomal_bL9"/>
</dbReference>
<dbReference type="InterPro" id="IPR020069">
    <property type="entry name" value="Ribosomal_bL9_C"/>
</dbReference>
<dbReference type="Gene3D" id="3.10.430.100">
    <property type="entry name" value="Ribosomal protein L9, C-terminal domain"/>
    <property type="match status" value="1"/>
</dbReference>
<dbReference type="Pfam" id="PF01281">
    <property type="entry name" value="Ribosomal_L9_N"/>
    <property type="match status" value="1"/>
</dbReference>
<dbReference type="PROSITE" id="PS00651">
    <property type="entry name" value="RIBOSOMAL_L9"/>
    <property type="match status" value="1"/>
</dbReference>
<dbReference type="SUPFAM" id="SSF55653">
    <property type="entry name" value="Ribosomal protein L9 C-domain"/>
    <property type="match status" value="1"/>
</dbReference>
<evidence type="ECO:0000256" key="1">
    <source>
        <dbReference type="ARBA" id="ARBA00010605"/>
    </source>
</evidence>
<dbReference type="InterPro" id="IPR020594">
    <property type="entry name" value="Ribosomal_bL9_bac/chp"/>
</dbReference>
<evidence type="ECO:0000256" key="2">
    <source>
        <dbReference type="ARBA" id="ARBA00022730"/>
    </source>
</evidence>